<comment type="caution">
    <text evidence="2">The sequence shown here is derived from an EMBL/GenBank/DDBJ whole genome shotgun (WGS) entry which is preliminary data.</text>
</comment>
<feature type="compositionally biased region" description="Basic and acidic residues" evidence="1">
    <location>
        <begin position="70"/>
        <end position="84"/>
    </location>
</feature>
<organism evidence="2 3">
    <name type="scientific">candidate division MSBL1 archaeon SCGC-AAA382A13</name>
    <dbReference type="NCBI Taxonomy" id="1698279"/>
    <lineage>
        <taxon>Archaea</taxon>
        <taxon>Methanobacteriati</taxon>
        <taxon>Methanobacteriota</taxon>
        <taxon>candidate division MSBL1</taxon>
    </lineage>
</organism>
<evidence type="ECO:0000313" key="2">
    <source>
        <dbReference type="EMBL" id="KXB05629.1"/>
    </source>
</evidence>
<evidence type="ECO:0000256" key="1">
    <source>
        <dbReference type="SAM" id="MobiDB-lite"/>
    </source>
</evidence>
<protein>
    <submittedName>
        <fullName evidence="2">Uncharacterized protein</fullName>
    </submittedName>
</protein>
<name>A0A133VGR2_9EURY</name>
<proteinExistence type="predicted"/>
<dbReference type="InterPro" id="IPR036390">
    <property type="entry name" value="WH_DNA-bd_sf"/>
</dbReference>
<accession>A0A133VGR2</accession>
<gene>
    <name evidence="2" type="ORF">AKJ50_00455</name>
</gene>
<feature type="non-terminal residue" evidence="2">
    <location>
        <position position="1"/>
    </location>
</feature>
<dbReference type="EMBL" id="LHYD01000004">
    <property type="protein sequence ID" value="KXB05629.1"/>
    <property type="molecule type" value="Genomic_DNA"/>
</dbReference>
<reference evidence="2 3" key="1">
    <citation type="journal article" date="2016" name="Sci. Rep.">
        <title>Metabolic traits of an uncultured archaeal lineage -MSBL1- from brine pools of the Red Sea.</title>
        <authorList>
            <person name="Mwirichia R."/>
            <person name="Alam I."/>
            <person name="Rashid M."/>
            <person name="Vinu M."/>
            <person name="Ba-Alawi W."/>
            <person name="Anthony Kamau A."/>
            <person name="Kamanda Ngugi D."/>
            <person name="Goker M."/>
            <person name="Klenk H.P."/>
            <person name="Bajic V."/>
            <person name="Stingl U."/>
        </authorList>
    </citation>
    <scope>NUCLEOTIDE SEQUENCE [LARGE SCALE GENOMIC DNA]</scope>
    <source>
        <strain evidence="2">SCGC-AAA382A13</strain>
    </source>
</reference>
<dbReference type="AlphaFoldDB" id="A0A133VGR2"/>
<dbReference type="Proteomes" id="UP000070311">
    <property type="component" value="Unassembled WGS sequence"/>
</dbReference>
<dbReference type="SUPFAM" id="SSF46785">
    <property type="entry name" value="Winged helix' DNA-binding domain"/>
    <property type="match status" value="1"/>
</dbReference>
<evidence type="ECO:0000313" key="3">
    <source>
        <dbReference type="Proteomes" id="UP000070311"/>
    </source>
</evidence>
<feature type="region of interest" description="Disordered" evidence="1">
    <location>
        <begin position="70"/>
        <end position="104"/>
    </location>
</feature>
<keyword evidence="3" id="KW-1185">Reference proteome</keyword>
<sequence length="104" mass="12053">GSDEEVEIEDIDEAIDYIRTNVPEEIAEQIIDAIRSVRKESFPEYYLNLECRRCGHEWTVRKVLKPKDCSECESPRLDQEKQKPNTDSLGTPEEDIDEDGKLNP</sequence>